<dbReference type="PRINTS" id="PR00407">
    <property type="entry name" value="EUMOPTERIN"/>
</dbReference>
<sequence length="544" mass="59391">MALRFIAFATIGASVSAATRDRSRVVLAAPAAPSRNRDSTGACRHDLPNYPLDEVRAHLSAKKGGHVWVTYKCGVYDVTEFIEQHPGGVKRIMLAAGGDIERFWKQFTLHDDDGVRDILERHRIGNVKDYKAPAADANGAASAEAQWAKEPERSPALVPLSKRPFNAETPEGVLDEYFTPNDMFFVRNHMPVPVIENPEGPNSTFCLQIEGEGIIPHCFPIGELKSMFPHRTVVNTIQCGGNRRSEMAAAYSEQGGAVKGLNWSNGGIGTASWTGVPIRDVINACRAPVTPSIKAGQRHILFEGADKDPAGNFNVSVPWETAMDQYGDAIVAFEMNGEPIPRDHGYPLRAIVPGTVGVRNCKWLQRIRVQPSESQSVWQQHDYKNFPPWQAKPDPSLPSVYAMPVQSSVTDASYDPGADALVAKGYAYAGGGNGIQRVDVSFDGGKTFEATASILPVPAGAMEKVTPKTMRDTWSWRQILLQHPTEEIRAKPQPCSEGGDGGASCYNVCFKATTDDQATQPSVAQYNFRGLLYNGYSCREVKVE</sequence>
<organism evidence="14 15">
    <name type="scientific">Bodo saltans</name>
    <name type="common">Flagellated protozoan</name>
    <dbReference type="NCBI Taxonomy" id="75058"/>
    <lineage>
        <taxon>Eukaryota</taxon>
        <taxon>Discoba</taxon>
        <taxon>Euglenozoa</taxon>
        <taxon>Kinetoplastea</taxon>
        <taxon>Metakinetoplastina</taxon>
        <taxon>Eubodonida</taxon>
        <taxon>Bodonidae</taxon>
        <taxon>Bodo</taxon>
    </lineage>
</organism>
<keyword evidence="11" id="KW-0496">Mitochondrion</keyword>
<gene>
    <name evidence="14" type="ORF">BSAL_93355</name>
</gene>
<dbReference type="VEuPathDB" id="TriTrypDB:BSAL_93355"/>
<dbReference type="InterPro" id="IPR000572">
    <property type="entry name" value="OxRdtase_Mopterin-bd_dom"/>
</dbReference>
<keyword evidence="9" id="KW-0560">Oxidoreductase</keyword>
<dbReference type="Proteomes" id="UP000051952">
    <property type="component" value="Unassembled WGS sequence"/>
</dbReference>
<dbReference type="GO" id="GO:0006790">
    <property type="term" value="P:sulfur compound metabolic process"/>
    <property type="evidence" value="ECO:0007669"/>
    <property type="project" value="TreeGrafter"/>
</dbReference>
<dbReference type="AlphaFoldDB" id="A0A0S4J8N9"/>
<comment type="cofactor">
    <cofactor evidence="1">
        <name>Mo-molybdopterin</name>
        <dbReference type="ChEBI" id="CHEBI:71302"/>
    </cofactor>
</comment>
<dbReference type="InterPro" id="IPR036400">
    <property type="entry name" value="Cyt_B5-like_heme/steroid_sf"/>
</dbReference>
<evidence type="ECO:0000313" key="15">
    <source>
        <dbReference type="Proteomes" id="UP000051952"/>
    </source>
</evidence>
<evidence type="ECO:0000313" key="14">
    <source>
        <dbReference type="EMBL" id="CUG86481.1"/>
    </source>
</evidence>
<dbReference type="PRINTS" id="PR00363">
    <property type="entry name" value="CYTOCHROMEB5"/>
</dbReference>
<evidence type="ECO:0000256" key="5">
    <source>
        <dbReference type="ARBA" id="ARBA00012505"/>
    </source>
</evidence>
<dbReference type="InterPro" id="IPR036374">
    <property type="entry name" value="OxRdtase_Mopterin-bd_sf"/>
</dbReference>
<evidence type="ECO:0000256" key="2">
    <source>
        <dbReference type="ARBA" id="ARBA00001970"/>
    </source>
</evidence>
<dbReference type="SUPFAM" id="SSF56524">
    <property type="entry name" value="Oxidoreductase molybdopterin-binding domain"/>
    <property type="match status" value="1"/>
</dbReference>
<dbReference type="GO" id="GO:0005758">
    <property type="term" value="C:mitochondrial intermembrane space"/>
    <property type="evidence" value="ECO:0007669"/>
    <property type="project" value="UniProtKB-SubCell"/>
</dbReference>
<comment type="cofactor">
    <cofactor evidence="2">
        <name>heme b</name>
        <dbReference type="ChEBI" id="CHEBI:60344"/>
    </cofactor>
</comment>
<evidence type="ECO:0000256" key="7">
    <source>
        <dbReference type="ARBA" id="ARBA00022617"/>
    </source>
</evidence>
<accession>A0A0S4J8N9</accession>
<comment type="pathway">
    <text evidence="4">Energy metabolism; sulfur metabolism.</text>
</comment>
<keyword evidence="6" id="KW-0500">Molybdenum</keyword>
<protein>
    <recommendedName>
        <fullName evidence="5">sulfite oxidase</fullName>
        <ecNumber evidence="5">1.8.3.1</ecNumber>
    </recommendedName>
</protein>
<dbReference type="InterPro" id="IPR001199">
    <property type="entry name" value="Cyt_B5-like_heme/steroid-bd"/>
</dbReference>
<reference evidence="15" key="1">
    <citation type="submission" date="2015-09" db="EMBL/GenBank/DDBJ databases">
        <authorList>
            <consortium name="Pathogen Informatics"/>
        </authorList>
    </citation>
    <scope>NUCLEOTIDE SEQUENCE [LARGE SCALE GENOMIC DNA]</scope>
    <source>
        <strain evidence="15">Lake Konstanz</strain>
    </source>
</reference>
<keyword evidence="7" id="KW-0349">Heme</keyword>
<dbReference type="GO" id="GO:0020037">
    <property type="term" value="F:heme binding"/>
    <property type="evidence" value="ECO:0007669"/>
    <property type="project" value="TreeGrafter"/>
</dbReference>
<feature type="chain" id="PRO_5006622042" description="sulfite oxidase" evidence="12">
    <location>
        <begin position="18"/>
        <end position="544"/>
    </location>
</feature>
<evidence type="ECO:0000256" key="11">
    <source>
        <dbReference type="ARBA" id="ARBA00023128"/>
    </source>
</evidence>
<dbReference type="GO" id="GO:0043546">
    <property type="term" value="F:molybdopterin cofactor binding"/>
    <property type="evidence" value="ECO:0007669"/>
    <property type="project" value="TreeGrafter"/>
</dbReference>
<comment type="subcellular location">
    <subcellularLocation>
        <location evidence="3">Mitochondrion intermembrane space</location>
    </subcellularLocation>
</comment>
<keyword evidence="15" id="KW-1185">Reference proteome</keyword>
<dbReference type="Gene3D" id="2.60.40.650">
    <property type="match status" value="1"/>
</dbReference>
<dbReference type="SUPFAM" id="SSF55856">
    <property type="entry name" value="Cytochrome b5-like heme/steroid binding domain"/>
    <property type="match status" value="1"/>
</dbReference>
<dbReference type="InterPro" id="IPR008335">
    <property type="entry name" value="Mopterin_OxRdtase_euk"/>
</dbReference>
<dbReference type="GO" id="GO:0030151">
    <property type="term" value="F:molybdenum ion binding"/>
    <property type="evidence" value="ECO:0007669"/>
    <property type="project" value="InterPro"/>
</dbReference>
<dbReference type="InterPro" id="IPR014756">
    <property type="entry name" value="Ig_E-set"/>
</dbReference>
<dbReference type="OMA" id="EESTSQW"/>
<evidence type="ECO:0000256" key="4">
    <source>
        <dbReference type="ARBA" id="ARBA00004971"/>
    </source>
</evidence>
<keyword evidence="8" id="KW-0479">Metal-binding</keyword>
<dbReference type="PANTHER" id="PTHR19372">
    <property type="entry name" value="SULFITE REDUCTASE"/>
    <property type="match status" value="1"/>
</dbReference>
<evidence type="ECO:0000256" key="6">
    <source>
        <dbReference type="ARBA" id="ARBA00022505"/>
    </source>
</evidence>
<proteinExistence type="predicted"/>
<name>A0A0S4J8N9_BODSA</name>
<dbReference type="FunFam" id="3.90.420.10:FF:000002">
    <property type="entry name" value="sulfite oxidase, mitochondrial"/>
    <property type="match status" value="1"/>
</dbReference>
<dbReference type="EC" id="1.8.3.1" evidence="5"/>
<dbReference type="PROSITE" id="PS50255">
    <property type="entry name" value="CYTOCHROME_B5_2"/>
    <property type="match status" value="1"/>
</dbReference>
<feature type="domain" description="Cytochrome b5 heme-binding" evidence="13">
    <location>
        <begin position="47"/>
        <end position="128"/>
    </location>
</feature>
<dbReference type="Gene3D" id="3.10.120.10">
    <property type="entry name" value="Cytochrome b5-like heme/steroid binding domain"/>
    <property type="match status" value="1"/>
</dbReference>
<evidence type="ECO:0000259" key="13">
    <source>
        <dbReference type="PROSITE" id="PS50255"/>
    </source>
</evidence>
<evidence type="ECO:0000256" key="12">
    <source>
        <dbReference type="SAM" id="SignalP"/>
    </source>
</evidence>
<dbReference type="Pfam" id="PF00174">
    <property type="entry name" value="Oxidored_molyb"/>
    <property type="match status" value="1"/>
</dbReference>
<dbReference type="FunFam" id="3.10.120.10:FF:000007">
    <property type="entry name" value="Sulfite oxidase, mitochondrial"/>
    <property type="match status" value="1"/>
</dbReference>
<dbReference type="InterPro" id="IPR005066">
    <property type="entry name" value="MoCF_OxRdtse_dimer"/>
</dbReference>
<evidence type="ECO:0000256" key="9">
    <source>
        <dbReference type="ARBA" id="ARBA00023002"/>
    </source>
</evidence>
<feature type="signal peptide" evidence="12">
    <location>
        <begin position="1"/>
        <end position="17"/>
    </location>
</feature>
<dbReference type="SMART" id="SM01117">
    <property type="entry name" value="Cyt-b5"/>
    <property type="match status" value="1"/>
</dbReference>
<dbReference type="Pfam" id="PF03404">
    <property type="entry name" value="Mo-co_dimer"/>
    <property type="match status" value="1"/>
</dbReference>
<keyword evidence="10" id="KW-0408">Iron</keyword>
<dbReference type="EMBL" id="CYKH01001313">
    <property type="protein sequence ID" value="CUG86481.1"/>
    <property type="molecule type" value="Genomic_DNA"/>
</dbReference>
<keyword evidence="12" id="KW-0732">Signal</keyword>
<evidence type="ECO:0000256" key="10">
    <source>
        <dbReference type="ARBA" id="ARBA00023004"/>
    </source>
</evidence>
<evidence type="ECO:0000256" key="8">
    <source>
        <dbReference type="ARBA" id="ARBA00022723"/>
    </source>
</evidence>
<dbReference type="Pfam" id="PF00173">
    <property type="entry name" value="Cyt-b5"/>
    <property type="match status" value="1"/>
</dbReference>
<dbReference type="SUPFAM" id="SSF81296">
    <property type="entry name" value="E set domains"/>
    <property type="match status" value="1"/>
</dbReference>
<evidence type="ECO:0000256" key="3">
    <source>
        <dbReference type="ARBA" id="ARBA00004569"/>
    </source>
</evidence>
<evidence type="ECO:0000256" key="1">
    <source>
        <dbReference type="ARBA" id="ARBA00001924"/>
    </source>
</evidence>
<dbReference type="Gene3D" id="3.90.420.10">
    <property type="entry name" value="Oxidoreductase, molybdopterin-binding domain"/>
    <property type="match status" value="1"/>
</dbReference>
<dbReference type="PANTHER" id="PTHR19372:SF7">
    <property type="entry name" value="SULFITE OXIDASE, MITOCHONDRIAL"/>
    <property type="match status" value="1"/>
</dbReference>
<dbReference type="OrthoDB" id="10051395at2759"/>
<dbReference type="GO" id="GO:0008482">
    <property type="term" value="F:sulfite oxidase activity"/>
    <property type="evidence" value="ECO:0007669"/>
    <property type="project" value="UniProtKB-EC"/>
</dbReference>